<protein>
    <submittedName>
        <fullName evidence="2">Uncharacterized protein</fullName>
    </submittedName>
</protein>
<name>A0A392ULH4_9FABA</name>
<dbReference type="EMBL" id="LXQA010835465">
    <property type="protein sequence ID" value="MCI73296.1"/>
    <property type="molecule type" value="Genomic_DNA"/>
</dbReference>
<accession>A0A392ULH4</accession>
<feature type="region of interest" description="Disordered" evidence="1">
    <location>
        <begin position="1"/>
        <end position="65"/>
    </location>
</feature>
<proteinExistence type="predicted"/>
<dbReference type="Proteomes" id="UP000265520">
    <property type="component" value="Unassembled WGS sequence"/>
</dbReference>
<evidence type="ECO:0000313" key="2">
    <source>
        <dbReference type="EMBL" id="MCI73296.1"/>
    </source>
</evidence>
<organism evidence="2 3">
    <name type="scientific">Trifolium medium</name>
    <dbReference type="NCBI Taxonomy" id="97028"/>
    <lineage>
        <taxon>Eukaryota</taxon>
        <taxon>Viridiplantae</taxon>
        <taxon>Streptophyta</taxon>
        <taxon>Embryophyta</taxon>
        <taxon>Tracheophyta</taxon>
        <taxon>Spermatophyta</taxon>
        <taxon>Magnoliopsida</taxon>
        <taxon>eudicotyledons</taxon>
        <taxon>Gunneridae</taxon>
        <taxon>Pentapetalae</taxon>
        <taxon>rosids</taxon>
        <taxon>fabids</taxon>
        <taxon>Fabales</taxon>
        <taxon>Fabaceae</taxon>
        <taxon>Papilionoideae</taxon>
        <taxon>50 kb inversion clade</taxon>
        <taxon>NPAAA clade</taxon>
        <taxon>Hologalegina</taxon>
        <taxon>IRL clade</taxon>
        <taxon>Trifolieae</taxon>
        <taxon>Trifolium</taxon>
    </lineage>
</organism>
<evidence type="ECO:0000313" key="3">
    <source>
        <dbReference type="Proteomes" id="UP000265520"/>
    </source>
</evidence>
<sequence>MSNNNDGNLNPENPNHRPLNRTQQATTLSLLEEMNSSARSNNKVHRTDDGEHSQSTPETHRGGAG</sequence>
<feature type="compositionally biased region" description="Basic and acidic residues" evidence="1">
    <location>
        <begin position="45"/>
        <end position="65"/>
    </location>
</feature>
<reference evidence="2 3" key="1">
    <citation type="journal article" date="2018" name="Front. Plant Sci.">
        <title>Red Clover (Trifolium pratense) and Zigzag Clover (T. medium) - A Picture of Genomic Similarities and Differences.</title>
        <authorList>
            <person name="Dluhosova J."/>
            <person name="Istvanek J."/>
            <person name="Nedelnik J."/>
            <person name="Repkova J."/>
        </authorList>
    </citation>
    <scope>NUCLEOTIDE SEQUENCE [LARGE SCALE GENOMIC DNA]</scope>
    <source>
        <strain evidence="3">cv. 10/8</strain>
        <tissue evidence="2">Leaf</tissue>
    </source>
</reference>
<feature type="compositionally biased region" description="Low complexity" evidence="1">
    <location>
        <begin position="1"/>
        <end position="13"/>
    </location>
</feature>
<keyword evidence="3" id="KW-1185">Reference proteome</keyword>
<evidence type="ECO:0000256" key="1">
    <source>
        <dbReference type="SAM" id="MobiDB-lite"/>
    </source>
</evidence>
<feature type="compositionally biased region" description="Polar residues" evidence="1">
    <location>
        <begin position="20"/>
        <end position="41"/>
    </location>
</feature>
<comment type="caution">
    <text evidence="2">The sequence shown here is derived from an EMBL/GenBank/DDBJ whole genome shotgun (WGS) entry which is preliminary data.</text>
</comment>
<dbReference type="AlphaFoldDB" id="A0A392ULH4"/>